<organism evidence="4 5">
    <name type="scientific">Anopheles farauti</name>
    <dbReference type="NCBI Taxonomy" id="69004"/>
    <lineage>
        <taxon>Eukaryota</taxon>
        <taxon>Metazoa</taxon>
        <taxon>Ecdysozoa</taxon>
        <taxon>Arthropoda</taxon>
        <taxon>Hexapoda</taxon>
        <taxon>Insecta</taxon>
        <taxon>Pterygota</taxon>
        <taxon>Neoptera</taxon>
        <taxon>Endopterygota</taxon>
        <taxon>Diptera</taxon>
        <taxon>Nematocera</taxon>
        <taxon>Culicoidea</taxon>
        <taxon>Culicidae</taxon>
        <taxon>Anophelinae</taxon>
        <taxon>Anopheles</taxon>
    </lineage>
</organism>
<proteinExistence type="inferred from homology"/>
<comment type="similarity">
    <text evidence="1">Belongs to the asteroid family.</text>
</comment>
<feature type="region of interest" description="Disordered" evidence="2">
    <location>
        <begin position="382"/>
        <end position="450"/>
    </location>
</feature>
<dbReference type="SUPFAM" id="SSF88723">
    <property type="entry name" value="PIN domain-like"/>
    <property type="match status" value="1"/>
</dbReference>
<protein>
    <recommendedName>
        <fullName evidence="3">XPG N-terminal domain-containing protein</fullName>
    </recommendedName>
</protein>
<evidence type="ECO:0000313" key="5">
    <source>
        <dbReference type="Proteomes" id="UP000075886"/>
    </source>
</evidence>
<dbReference type="PANTHER" id="PTHR15665:SF1">
    <property type="entry name" value="PROTEIN ASTEROID HOMOLOG 1"/>
    <property type="match status" value="1"/>
</dbReference>
<name>A0A182Q224_9DIPT</name>
<dbReference type="GO" id="GO:0004518">
    <property type="term" value="F:nuclease activity"/>
    <property type="evidence" value="ECO:0007669"/>
    <property type="project" value="InterPro"/>
</dbReference>
<evidence type="ECO:0000256" key="2">
    <source>
        <dbReference type="SAM" id="MobiDB-lite"/>
    </source>
</evidence>
<dbReference type="EnsemblMetazoa" id="AFAF001548-RA">
    <property type="protein sequence ID" value="AFAF001548-PA"/>
    <property type="gene ID" value="AFAF001548"/>
</dbReference>
<reference evidence="5" key="1">
    <citation type="submission" date="2014-01" db="EMBL/GenBank/DDBJ databases">
        <title>The Genome Sequence of Anopheles farauti FAR1 (V2).</title>
        <authorList>
            <consortium name="The Broad Institute Genomics Platform"/>
            <person name="Neafsey D.E."/>
            <person name="Besansky N."/>
            <person name="Howell P."/>
            <person name="Walton C."/>
            <person name="Young S.K."/>
            <person name="Zeng Q."/>
            <person name="Gargeya S."/>
            <person name="Fitzgerald M."/>
            <person name="Haas B."/>
            <person name="Abouelleil A."/>
            <person name="Allen A.W."/>
            <person name="Alvarado L."/>
            <person name="Arachchi H.M."/>
            <person name="Berlin A.M."/>
            <person name="Chapman S.B."/>
            <person name="Gainer-Dewar J."/>
            <person name="Goldberg J."/>
            <person name="Griggs A."/>
            <person name="Gujja S."/>
            <person name="Hansen M."/>
            <person name="Howarth C."/>
            <person name="Imamovic A."/>
            <person name="Ireland A."/>
            <person name="Larimer J."/>
            <person name="McCowan C."/>
            <person name="Murphy C."/>
            <person name="Pearson M."/>
            <person name="Poon T.W."/>
            <person name="Priest M."/>
            <person name="Roberts A."/>
            <person name="Saif S."/>
            <person name="Shea T."/>
            <person name="Sisk P."/>
            <person name="Sykes S."/>
            <person name="Wortman J."/>
            <person name="Nusbaum C."/>
            <person name="Birren B."/>
        </authorList>
    </citation>
    <scope>NUCLEOTIDE SEQUENCE [LARGE SCALE GENOMIC DNA]</scope>
    <source>
        <strain evidence="5">FAR1</strain>
    </source>
</reference>
<feature type="compositionally biased region" description="Basic residues" evidence="2">
    <location>
        <begin position="812"/>
        <end position="835"/>
    </location>
</feature>
<feature type="region of interest" description="Disordered" evidence="2">
    <location>
        <begin position="812"/>
        <end position="862"/>
    </location>
</feature>
<sequence length="880" mass="100865">MGVHGLTNFIATNASLYLKPHELHDTKLVIDGDNLCVQLFKKSQHRSPSFGGSYDVYYRIVDDFFELLKLANVVPYVLLDGGYEKRKMGIVQKRLNQKIRQMRGFSVGAISLSMPPMMREVFVDALQASGVKYMRCPFEADDEIAVLARKLNCPVLSYDSDFYIHDVQYIPYVTLSHKVFHKVSDKEGENFKVGVIKRTQLTKVHRRPNSVRFIAQCGDDEVEENGDGVEQYSYIDCCLYTIDNLIGPYERLGRDMIPLFAVLLGNDYIQKGVLKAFNAKMKAKDGKRSKGNRNERRLKLILKWLQGYTLHSATRAIIRHIPPEHKQQVYRKILTAMRGYNCEECTALNYFGFEEHRETEEPGEEEDIEKDLEERLGDAGIYEEEQADADETVDLDNDEESASDEEEEEEEEVEEGVEEAKTESNDENPSDCEENSESEPEIMDGLEPVIGPGLIRNKYTDRNWPDWFKDLYRGAKVPRFLADLLHSNLCINYPQIEDYRRPDANTVSYPILHTIFAILKTSFKVNTTEFKYLTRRPKGTRVQRIEFQNVYLPPGIKFKPCTIQPDESILMNLYEQCGIARWRDLFAAIKSAPSNWRLYLLAIVYWAKNCTNATVAHVHAVLLGMLQLQIVDKALKTFNRSAELFRRQSQAFLEQQRKALNASKEKKPAKAASFTRAFFNQLTSGTSRTEALLAYEWLIVHFALREKSFANQKLIIDPATLHTLAEFQSVCCNLYALNPLLGYPYENLRMNELLNFMFVYNVHETIKARADLVEYAETMIFQHSPTLLAALRVLVAFVEEYVPELKDRQRVVRTRTRVSKHGKNGGKKRRSKGKKGASTNGDGEKQNGDGGKANETSESEDEAFIDINNAFSQLLLAKKK</sequence>
<dbReference type="VEuPathDB" id="VectorBase:AFAF001548"/>
<dbReference type="InterPro" id="IPR029060">
    <property type="entry name" value="PIN-like_dom_sf"/>
</dbReference>
<feature type="compositionally biased region" description="Acidic residues" evidence="2">
    <location>
        <begin position="425"/>
        <end position="444"/>
    </location>
</feature>
<accession>A0A182Q224</accession>
<dbReference type="AlphaFoldDB" id="A0A182Q224"/>
<dbReference type="PANTHER" id="PTHR15665">
    <property type="entry name" value="ASTEROID PROTEIN"/>
    <property type="match status" value="1"/>
</dbReference>
<reference evidence="4" key="2">
    <citation type="submission" date="2020-05" db="UniProtKB">
        <authorList>
            <consortium name="EnsemblMetazoa"/>
        </authorList>
    </citation>
    <scope>IDENTIFICATION</scope>
    <source>
        <strain evidence="4">FAR1</strain>
    </source>
</reference>
<keyword evidence="5" id="KW-1185">Reference proteome</keyword>
<dbReference type="InterPro" id="IPR026832">
    <property type="entry name" value="Asteroid"/>
</dbReference>
<dbReference type="Pfam" id="PF00752">
    <property type="entry name" value="XPG_N"/>
    <property type="match status" value="1"/>
</dbReference>
<dbReference type="Proteomes" id="UP000075886">
    <property type="component" value="Unassembled WGS sequence"/>
</dbReference>
<dbReference type="InterPro" id="IPR006085">
    <property type="entry name" value="XPG_DNA_repair_N"/>
</dbReference>
<evidence type="ECO:0000313" key="4">
    <source>
        <dbReference type="EnsemblMetazoa" id="AFAF001548-PA"/>
    </source>
</evidence>
<evidence type="ECO:0000259" key="3">
    <source>
        <dbReference type="Pfam" id="PF00752"/>
    </source>
</evidence>
<dbReference type="Gene3D" id="3.40.50.1010">
    <property type="entry name" value="5'-nuclease"/>
    <property type="match status" value="1"/>
</dbReference>
<dbReference type="EMBL" id="AXCN02000748">
    <property type="status" value="NOT_ANNOTATED_CDS"/>
    <property type="molecule type" value="Genomic_DNA"/>
</dbReference>
<feature type="domain" description="XPG N-terminal" evidence="3">
    <location>
        <begin position="1"/>
        <end position="97"/>
    </location>
</feature>
<feature type="compositionally biased region" description="Acidic residues" evidence="2">
    <location>
        <begin position="382"/>
        <end position="417"/>
    </location>
</feature>
<evidence type="ECO:0000256" key="1">
    <source>
        <dbReference type="ARBA" id="ARBA00007398"/>
    </source>
</evidence>
<dbReference type="STRING" id="69004.A0A182Q224"/>